<evidence type="ECO:0000256" key="2">
    <source>
        <dbReference type="ARBA" id="ARBA00022692"/>
    </source>
</evidence>
<dbReference type="InterPro" id="IPR001807">
    <property type="entry name" value="ClC"/>
</dbReference>
<evidence type="ECO:0000313" key="7">
    <source>
        <dbReference type="Proteomes" id="UP001597417"/>
    </source>
</evidence>
<dbReference type="RefSeq" id="WP_378268778.1">
    <property type="nucleotide sequence ID" value="NZ_JBHUKR010000020.1"/>
</dbReference>
<dbReference type="CDD" id="cd00400">
    <property type="entry name" value="Voltage_gated_ClC"/>
    <property type="match status" value="1"/>
</dbReference>
<dbReference type="EMBL" id="JBHUKR010000020">
    <property type="protein sequence ID" value="MFD2420624.1"/>
    <property type="molecule type" value="Genomic_DNA"/>
</dbReference>
<dbReference type="Proteomes" id="UP001597417">
    <property type="component" value="Unassembled WGS sequence"/>
</dbReference>
<dbReference type="PANTHER" id="PTHR43427">
    <property type="entry name" value="CHLORIDE CHANNEL PROTEIN CLC-E"/>
    <property type="match status" value="1"/>
</dbReference>
<evidence type="ECO:0000256" key="5">
    <source>
        <dbReference type="SAM" id="Phobius"/>
    </source>
</evidence>
<evidence type="ECO:0000256" key="4">
    <source>
        <dbReference type="ARBA" id="ARBA00023136"/>
    </source>
</evidence>
<reference evidence="7" key="1">
    <citation type="journal article" date="2019" name="Int. J. Syst. Evol. Microbiol.">
        <title>The Global Catalogue of Microorganisms (GCM) 10K type strain sequencing project: providing services to taxonomists for standard genome sequencing and annotation.</title>
        <authorList>
            <consortium name="The Broad Institute Genomics Platform"/>
            <consortium name="The Broad Institute Genome Sequencing Center for Infectious Disease"/>
            <person name="Wu L."/>
            <person name="Ma J."/>
        </authorList>
    </citation>
    <scope>NUCLEOTIDE SEQUENCE [LARGE SCALE GENOMIC DNA]</scope>
    <source>
        <strain evidence="7">CGMCC 4.7645</strain>
    </source>
</reference>
<evidence type="ECO:0000256" key="3">
    <source>
        <dbReference type="ARBA" id="ARBA00022989"/>
    </source>
</evidence>
<evidence type="ECO:0000256" key="1">
    <source>
        <dbReference type="ARBA" id="ARBA00004141"/>
    </source>
</evidence>
<feature type="transmembrane region" description="Helical" evidence="5">
    <location>
        <begin position="251"/>
        <end position="272"/>
    </location>
</feature>
<protein>
    <submittedName>
        <fullName evidence="6">Chloride channel protein</fullName>
    </submittedName>
</protein>
<organism evidence="6 7">
    <name type="scientific">Amycolatopsis pigmentata</name>
    <dbReference type="NCBI Taxonomy" id="450801"/>
    <lineage>
        <taxon>Bacteria</taxon>
        <taxon>Bacillati</taxon>
        <taxon>Actinomycetota</taxon>
        <taxon>Actinomycetes</taxon>
        <taxon>Pseudonocardiales</taxon>
        <taxon>Pseudonocardiaceae</taxon>
        <taxon>Amycolatopsis</taxon>
    </lineage>
</organism>
<keyword evidence="4 5" id="KW-0472">Membrane</keyword>
<dbReference type="InterPro" id="IPR050368">
    <property type="entry name" value="ClC-type_chloride_channel"/>
</dbReference>
<keyword evidence="3 5" id="KW-1133">Transmembrane helix</keyword>
<keyword evidence="7" id="KW-1185">Reference proteome</keyword>
<accession>A0ABW5G042</accession>
<gene>
    <name evidence="6" type="ORF">ACFSXZ_30280</name>
</gene>
<dbReference type="Pfam" id="PF00654">
    <property type="entry name" value="Voltage_CLC"/>
    <property type="match status" value="1"/>
</dbReference>
<keyword evidence="2 5" id="KW-0812">Transmembrane</keyword>
<dbReference type="PRINTS" id="PR00762">
    <property type="entry name" value="CLCHANNEL"/>
</dbReference>
<feature type="transmembrane region" description="Helical" evidence="5">
    <location>
        <begin position="378"/>
        <end position="396"/>
    </location>
</feature>
<feature type="transmembrane region" description="Helical" evidence="5">
    <location>
        <begin position="75"/>
        <end position="96"/>
    </location>
</feature>
<dbReference type="Gene3D" id="1.10.3080.10">
    <property type="entry name" value="Clc chloride channel"/>
    <property type="match status" value="1"/>
</dbReference>
<feature type="transmembrane region" description="Helical" evidence="5">
    <location>
        <begin position="28"/>
        <end position="55"/>
    </location>
</feature>
<feature type="transmembrane region" description="Helical" evidence="5">
    <location>
        <begin position="353"/>
        <end position="372"/>
    </location>
</feature>
<evidence type="ECO:0000313" key="6">
    <source>
        <dbReference type="EMBL" id="MFD2420624.1"/>
    </source>
</evidence>
<feature type="transmembrane region" description="Helical" evidence="5">
    <location>
        <begin position="284"/>
        <end position="303"/>
    </location>
</feature>
<proteinExistence type="predicted"/>
<sequence length="443" mass="44314">MAGTTAAGPSPEDAAGLDATARLASRGYLALLLLAALIGIPISASAYYFLHLVVLIQQWVFVDLPRTAGFGGTPVWWPVPVLLLSGLLTGAIVKYAPGAGGHSPVDGFSAKAVPRPVELPGVLGAALASLGLGVVLGPEAPLITLGGGLAVLSLRLARRQAPRRLGAVVAAAGSFASISALLGSPLIGAFLLMEVSGLAGPELGLVLVPGLLSAGIGSLVFVGLDEVTGLGRVSLALPGLPPFDRPTLAEFGWALLIGALAAVAGSAVRRLAVALRPLSERWTVPATAVAGLVIAALAIVYPTGTGHTASDVLFSGEQGLDTLLAANSTYSVPALLTLMGCKGVAYGVSLSSFRGGPVFPAMFLGAAGGIAMSHLPGLPLVAGVATGIGAMSVVMLRLPLTSVMLATLLLFSSGVAVMPLVIVAVVVAYVVSARLEPRPANAR</sequence>
<name>A0ABW5G042_9PSEU</name>
<dbReference type="SUPFAM" id="SSF81340">
    <property type="entry name" value="Clc chloride channel"/>
    <property type="match status" value="1"/>
</dbReference>
<comment type="subcellular location">
    <subcellularLocation>
        <location evidence="1">Membrane</location>
        <topology evidence="1">Multi-pass membrane protein</topology>
    </subcellularLocation>
</comment>
<feature type="transmembrane region" description="Helical" evidence="5">
    <location>
        <begin position="165"/>
        <end position="193"/>
    </location>
</feature>
<feature type="transmembrane region" description="Helical" evidence="5">
    <location>
        <begin position="408"/>
        <end position="431"/>
    </location>
</feature>
<dbReference type="InterPro" id="IPR014743">
    <property type="entry name" value="Cl-channel_core"/>
</dbReference>
<comment type="caution">
    <text evidence="6">The sequence shown here is derived from an EMBL/GenBank/DDBJ whole genome shotgun (WGS) entry which is preliminary data.</text>
</comment>